<keyword evidence="5 6" id="KW-0472">Membrane</keyword>
<dbReference type="AlphaFoldDB" id="A0A6J4S5B7"/>
<dbReference type="InterPro" id="IPR010432">
    <property type="entry name" value="RDD"/>
</dbReference>
<reference evidence="8" key="1">
    <citation type="submission" date="2020-02" db="EMBL/GenBank/DDBJ databases">
        <authorList>
            <person name="Meier V. D."/>
        </authorList>
    </citation>
    <scope>NUCLEOTIDE SEQUENCE</scope>
    <source>
        <strain evidence="8">AVDCRST_MAG85</strain>
    </source>
</reference>
<feature type="transmembrane region" description="Helical" evidence="6">
    <location>
        <begin position="17"/>
        <end position="37"/>
    </location>
</feature>
<organism evidence="8">
    <name type="scientific">uncultured Solirubrobacteraceae bacterium</name>
    <dbReference type="NCBI Taxonomy" id="1162706"/>
    <lineage>
        <taxon>Bacteria</taxon>
        <taxon>Bacillati</taxon>
        <taxon>Actinomycetota</taxon>
        <taxon>Thermoleophilia</taxon>
        <taxon>Solirubrobacterales</taxon>
        <taxon>Solirubrobacteraceae</taxon>
        <taxon>environmental samples</taxon>
    </lineage>
</organism>
<comment type="subcellular location">
    <subcellularLocation>
        <location evidence="1">Cell membrane</location>
        <topology evidence="1">Multi-pass membrane protein</topology>
    </subcellularLocation>
</comment>
<feature type="transmembrane region" description="Helical" evidence="6">
    <location>
        <begin position="100"/>
        <end position="122"/>
    </location>
</feature>
<name>A0A6J4S5B7_9ACTN</name>
<evidence type="ECO:0000313" key="8">
    <source>
        <dbReference type="EMBL" id="CAA9485706.1"/>
    </source>
</evidence>
<dbReference type="PANTHER" id="PTHR36115">
    <property type="entry name" value="PROLINE-RICH ANTIGEN HOMOLOG-RELATED"/>
    <property type="match status" value="1"/>
</dbReference>
<dbReference type="GO" id="GO:0005886">
    <property type="term" value="C:plasma membrane"/>
    <property type="evidence" value="ECO:0007669"/>
    <property type="project" value="UniProtKB-SubCell"/>
</dbReference>
<feature type="transmembrane region" description="Helical" evidence="6">
    <location>
        <begin position="49"/>
        <end position="68"/>
    </location>
</feature>
<evidence type="ECO:0000256" key="5">
    <source>
        <dbReference type="ARBA" id="ARBA00023136"/>
    </source>
</evidence>
<gene>
    <name evidence="8" type="ORF">AVDCRST_MAG85-928</name>
</gene>
<dbReference type="InterPro" id="IPR051791">
    <property type="entry name" value="Pra-immunoreactive"/>
</dbReference>
<evidence type="ECO:0000256" key="6">
    <source>
        <dbReference type="SAM" id="Phobius"/>
    </source>
</evidence>
<keyword evidence="2" id="KW-1003">Cell membrane</keyword>
<evidence type="ECO:0000256" key="1">
    <source>
        <dbReference type="ARBA" id="ARBA00004651"/>
    </source>
</evidence>
<accession>A0A6J4S5B7</accession>
<protein>
    <recommendedName>
        <fullName evidence="7">RDD domain-containing protein</fullName>
    </recommendedName>
</protein>
<feature type="domain" description="RDD" evidence="7">
    <location>
        <begin position="9"/>
        <end position="132"/>
    </location>
</feature>
<dbReference type="Pfam" id="PF06271">
    <property type="entry name" value="RDD"/>
    <property type="match status" value="1"/>
</dbReference>
<evidence type="ECO:0000256" key="4">
    <source>
        <dbReference type="ARBA" id="ARBA00022989"/>
    </source>
</evidence>
<dbReference type="PANTHER" id="PTHR36115:SF6">
    <property type="entry name" value="PROLINE-RICH ANTIGEN HOMOLOG"/>
    <property type="match status" value="1"/>
</dbReference>
<feature type="transmembrane region" description="Helical" evidence="6">
    <location>
        <begin position="142"/>
        <end position="167"/>
    </location>
</feature>
<evidence type="ECO:0000256" key="3">
    <source>
        <dbReference type="ARBA" id="ARBA00022692"/>
    </source>
</evidence>
<evidence type="ECO:0000256" key="2">
    <source>
        <dbReference type="ARBA" id="ARBA00022475"/>
    </source>
</evidence>
<proteinExistence type="predicted"/>
<sequence>MSTPADRSDFARRVSSFLIDCGAALCTGLLAALVAQAAFSLSTDQEETIAAITVLVAWFVFVPVMTAVTRGQSLGKVVAATRVYRHDRPIGIGTSINRDVLARFIWVVPMVFLADSIWAAGADRQTLRDKVTDTYVLKEPGYGGRGVIAAVLGVGSIAGWFGLATLLNP</sequence>
<keyword evidence="4 6" id="KW-1133">Transmembrane helix</keyword>
<evidence type="ECO:0000259" key="7">
    <source>
        <dbReference type="Pfam" id="PF06271"/>
    </source>
</evidence>
<dbReference type="EMBL" id="CADCVT010000104">
    <property type="protein sequence ID" value="CAA9485706.1"/>
    <property type="molecule type" value="Genomic_DNA"/>
</dbReference>
<keyword evidence="3 6" id="KW-0812">Transmembrane</keyword>